<evidence type="ECO:0008006" key="8">
    <source>
        <dbReference type="Google" id="ProtNLM"/>
    </source>
</evidence>
<sequence length="471" mass="51245">MMAIIGVFLQDGLTGSAWGDWATYTDSPLRAFESEWDLQAPVGYWDPLGLAKDVGADVLYRRRCTEVKHGRVAMWAAIGFIVQDVFLWPGGVVLEGPAFASLPNGLSAPVKVSGADWGQVFLFYGSLELHAARQVPTDPPDKLSRTEAGFGKSYFGALGGCKGDGIEDPEKNKRSLSAELAEGRLAMTTIIGMLFQDNLTGSAWGDWATYTDSPLRALESEVCVQAPVGYWDPLGLAEVHVHDHVDDDHDHDGYEDDHDLDRGDDHDHVHDDDDHDLHGRRRLDDDDDDHHDHEHDHDVDHDDDHQTTDDHPGDTATHNDTSEHSRSSSGSVPPPVASTDEDVPEGNREAVEVTIPPPASWSNDGVPVGNREEVACSDQGTAHTNDPPPLQLYQQPTGKERDVTAEAADAAEAAEYPPQDSQSEGLPDERRAEPIEGGNTVPPPSTQANRSPPAAWKRKLPEPPTPRGLVG</sequence>
<feature type="compositionally biased region" description="Basic and acidic residues" evidence="5">
    <location>
        <begin position="290"/>
        <end position="313"/>
    </location>
</feature>
<accession>A0ABN9RYC5</accession>
<reference evidence="6" key="1">
    <citation type="submission" date="2023-10" db="EMBL/GenBank/DDBJ databases">
        <authorList>
            <person name="Chen Y."/>
            <person name="Shah S."/>
            <person name="Dougan E. K."/>
            <person name="Thang M."/>
            <person name="Chan C."/>
        </authorList>
    </citation>
    <scope>NUCLEOTIDE SEQUENCE [LARGE SCALE GENOMIC DNA]</scope>
</reference>
<dbReference type="Proteomes" id="UP001189429">
    <property type="component" value="Unassembled WGS sequence"/>
</dbReference>
<dbReference type="Gene3D" id="1.10.3460.10">
    <property type="entry name" value="Chlorophyll a/b binding protein domain"/>
    <property type="match status" value="1"/>
</dbReference>
<feature type="region of interest" description="Disordered" evidence="5">
    <location>
        <begin position="247"/>
        <end position="471"/>
    </location>
</feature>
<evidence type="ECO:0000313" key="6">
    <source>
        <dbReference type="EMBL" id="CAK0824352.1"/>
    </source>
</evidence>
<keyword evidence="7" id="KW-1185">Reference proteome</keyword>
<evidence type="ECO:0000256" key="1">
    <source>
        <dbReference type="ARBA" id="ARBA00004229"/>
    </source>
</evidence>
<evidence type="ECO:0000256" key="4">
    <source>
        <dbReference type="ARBA" id="ARBA00022640"/>
    </source>
</evidence>
<dbReference type="InterPro" id="IPR022796">
    <property type="entry name" value="Chloroa_b-bind"/>
</dbReference>
<evidence type="ECO:0000256" key="3">
    <source>
        <dbReference type="ARBA" id="ARBA00022531"/>
    </source>
</evidence>
<organism evidence="6 7">
    <name type="scientific">Prorocentrum cordatum</name>
    <dbReference type="NCBI Taxonomy" id="2364126"/>
    <lineage>
        <taxon>Eukaryota</taxon>
        <taxon>Sar</taxon>
        <taxon>Alveolata</taxon>
        <taxon>Dinophyceae</taxon>
        <taxon>Prorocentrales</taxon>
        <taxon>Prorocentraceae</taxon>
        <taxon>Prorocentrum</taxon>
    </lineage>
</organism>
<evidence type="ECO:0000313" key="7">
    <source>
        <dbReference type="Proteomes" id="UP001189429"/>
    </source>
</evidence>
<dbReference type="SUPFAM" id="SSF103511">
    <property type="entry name" value="Chlorophyll a-b binding protein"/>
    <property type="match status" value="1"/>
</dbReference>
<dbReference type="InterPro" id="IPR001344">
    <property type="entry name" value="Chloro_AB-bd_pln"/>
</dbReference>
<evidence type="ECO:0000256" key="2">
    <source>
        <dbReference type="ARBA" id="ARBA00022528"/>
    </source>
</evidence>
<dbReference type="PANTHER" id="PTHR21649">
    <property type="entry name" value="CHLOROPHYLL A/B BINDING PROTEIN"/>
    <property type="match status" value="1"/>
</dbReference>
<evidence type="ECO:0000256" key="5">
    <source>
        <dbReference type="SAM" id="MobiDB-lite"/>
    </source>
</evidence>
<feature type="compositionally biased region" description="Pro residues" evidence="5">
    <location>
        <begin position="462"/>
        <end position="471"/>
    </location>
</feature>
<proteinExistence type="predicted"/>
<dbReference type="Pfam" id="PF00504">
    <property type="entry name" value="Chloroa_b-bind"/>
    <property type="match status" value="1"/>
</dbReference>
<comment type="caution">
    <text evidence="6">The sequence shown here is derived from an EMBL/GenBank/DDBJ whole genome shotgun (WGS) entry which is preliminary data.</text>
</comment>
<keyword evidence="4" id="KW-0934">Plastid</keyword>
<keyword evidence="3" id="KW-0602">Photosynthesis</keyword>
<comment type="subcellular location">
    <subcellularLocation>
        <location evidence="1">Plastid</location>
        <location evidence="1">Chloroplast</location>
    </subcellularLocation>
</comment>
<keyword evidence="2" id="KW-0150">Chloroplast</keyword>
<protein>
    <recommendedName>
        <fullName evidence="8">Chlorophyll a-b binding protein, chloroplastic</fullName>
    </recommendedName>
</protein>
<name>A0ABN9RYC5_9DINO</name>
<feature type="compositionally biased region" description="Low complexity" evidence="5">
    <location>
        <begin position="405"/>
        <end position="415"/>
    </location>
</feature>
<feature type="compositionally biased region" description="Basic and acidic residues" evidence="5">
    <location>
        <begin position="259"/>
        <end position="277"/>
    </location>
</feature>
<dbReference type="EMBL" id="CAUYUJ010008569">
    <property type="protein sequence ID" value="CAK0824352.1"/>
    <property type="molecule type" value="Genomic_DNA"/>
</dbReference>
<gene>
    <name evidence="6" type="ORF">PCOR1329_LOCUS24781</name>
</gene>